<dbReference type="InterPro" id="IPR058563">
    <property type="entry name" value="Trs120_TRAPPC9_N"/>
</dbReference>
<dbReference type="GO" id="GO:0005802">
    <property type="term" value="C:trans-Golgi network"/>
    <property type="evidence" value="ECO:0007669"/>
    <property type="project" value="TreeGrafter"/>
</dbReference>
<dbReference type="EMBL" id="GDIQ01072929">
    <property type="protein sequence ID" value="JAN21808.1"/>
    <property type="molecule type" value="Transcribed_RNA"/>
</dbReference>
<feature type="region of interest" description="Disordered" evidence="2">
    <location>
        <begin position="154"/>
        <end position="207"/>
    </location>
</feature>
<feature type="domain" description="Trs120/TRAPPC9 N-terminal" evidence="3">
    <location>
        <begin position="85"/>
        <end position="356"/>
    </location>
</feature>
<evidence type="ECO:0000256" key="1">
    <source>
        <dbReference type="ARBA" id="ARBA00008459"/>
    </source>
</evidence>
<organism evidence="6">
    <name type="scientific">Daphnia magna</name>
    <dbReference type="NCBI Taxonomy" id="35525"/>
    <lineage>
        <taxon>Eukaryota</taxon>
        <taxon>Metazoa</taxon>
        <taxon>Ecdysozoa</taxon>
        <taxon>Arthropoda</taxon>
        <taxon>Crustacea</taxon>
        <taxon>Branchiopoda</taxon>
        <taxon>Diplostraca</taxon>
        <taxon>Cladocera</taxon>
        <taxon>Anomopoda</taxon>
        <taxon>Daphniidae</taxon>
        <taxon>Daphnia</taxon>
    </lineage>
</organism>
<dbReference type="InterPro" id="IPR013935">
    <property type="entry name" value="Trs120_TRAPPC9"/>
</dbReference>
<evidence type="ECO:0000313" key="6">
    <source>
        <dbReference type="EMBL" id="JAN21808.1"/>
    </source>
</evidence>
<dbReference type="InterPro" id="IPR058565">
    <property type="entry name" value="Ig_TRAPPC9_Trs120_1st"/>
</dbReference>
<accession>A0A0P5HKT2</accession>
<dbReference type="InterPro" id="IPR058568">
    <property type="entry name" value="Ig_TRAPPC9_Trs120_4th"/>
</dbReference>
<sequence>MRSAVSAILSAPAPESNMSHPDYRQTAHDHAALLIMVRHLGSKLNTRNFSRLYERISKQNSFRIKDSSGSVRTISARFIKSYPIENNEWGDFQTHRRVLGLICVGECTNTQEVSELSKIHESLRSKFSGTLYDSCCLFLGLQHDGTPYVMSAVEHSPKEKQQPVLSKDQENSSMSSKTHSTPTESYLPSCSDAEGPRSSSISDHDSFDETPTAMNISNIASKVVSHPSRTLYYPSLDKCVTLETDLQDFVSSLFWVLESKRLVSIGNIDKEKQPFLCAPFERKDLIGMDLESRTHRKRCIGRWRKQVGDLSLQSGLIAEALEHYQAAADVLRPANDWLWLAGAFEGLCAASITLLYPHLRRPTAIQRNGSLTGEGFNGRIRSNSSGAGVRSLPPDIDTHQHFLKNRLKFKHALGPDEVIEKYHEAVVHYSKYRNAGVIETEASIKAVHVLIEQRKYLSAAEFLQNVVFINLHLSDEEKIQRFTALSELYNQLGFKRKSSFFRRVSAMRCVAPMTTLQPNWTLCYQLLFESIGGFKLSLDPGVLSYEHANGWPALQVQILQELTGTARRLGNVPLAIRHASLLVHLLLIQQQQAGTAAILSNQEQAEMAKQLEQLSQRSETPLHPGPLALENGTIIPPVSLTLLPKIVSFKLQPPGAVLAAQRLVPEDEINNGPFLFTPIQFGSFRKQPTRKTQVEMDFQWVEGDRCEVIMLVINPSAYELRVSNIQLLTEDVEFEPETTSVILPPTLDPKTTAPTPVILSGIPRKPGLLKIVGYSMTVLGLKNHCKLKSAMPLMGSSFFSIHVVPALPRLSVQIATPNHNLITTSESQSVSAASSVQLYAGQGTECNLSLVNTSEASVESFDLELVHANRLSSNQVFSVSIDNLKAQLPWQPGTAVSVTVYVQGASDFLMPAMNDCLTNLHSADDSASLPSLSGPPSIFSRLSSHTGVTGSPRNKAKRAESLVSVRSGASSVRSGGSSNLRVAECHSNSHVAPRTVAALLKLQYSGGPGYTAGFCRSTSVALTVEILPSVIITKWDVLPAETPSHCYLVLDILNATQHEMELQYSSCKHIAIEAQDTCRIPVPVERCPLVKLAHVYTESDLNPEQQLEKIAKICCEHVSSLVELKWSISGVNQSSCTSTADSTEYNSPRPIKGKASLSSLRIASSMLDLLHIPPIQLEIELNQEMWSAERAEFVCSVGDVLDVTVNLFNALSKFLGPLNLQIAVYQDLQNGTFHRRLDTRLLTIGSDRAVVGKMDPNSSYKHNCGIIFFTPGNYKLDVVCSLQISTQHRESKFNMSYDPTHEQHIWKFVPSVEIIVSEP</sequence>
<evidence type="ECO:0000259" key="3">
    <source>
        <dbReference type="Pfam" id="PF08626"/>
    </source>
</evidence>
<feature type="compositionally biased region" description="Polar residues" evidence="2">
    <location>
        <begin position="171"/>
        <end position="188"/>
    </location>
</feature>
<comment type="similarity">
    <text evidence="1">Belongs to the NIBP family.</text>
</comment>
<dbReference type="OrthoDB" id="27962at2759"/>
<dbReference type="PANTHER" id="PTHR21512">
    <property type="entry name" value="TRAFFICKING PROTEIN PARTICLE COMPLEX SUBUNIT 9"/>
    <property type="match status" value="1"/>
</dbReference>
<name>A0A0P5HKT2_9CRUS</name>
<protein>
    <submittedName>
        <fullName evidence="6">Trafficking protein particle complex subunit</fullName>
    </submittedName>
</protein>
<evidence type="ECO:0000256" key="2">
    <source>
        <dbReference type="SAM" id="MobiDB-lite"/>
    </source>
</evidence>
<evidence type="ECO:0000259" key="4">
    <source>
        <dbReference type="Pfam" id="PF26254"/>
    </source>
</evidence>
<proteinExistence type="inferred from homology"/>
<feature type="domain" description="Trs120/TRAPPC9 fourth Ig-like" evidence="5">
    <location>
        <begin position="1176"/>
        <end position="1316"/>
    </location>
</feature>
<reference evidence="6" key="1">
    <citation type="submission" date="2015-10" db="EMBL/GenBank/DDBJ databases">
        <title>EvidentialGene: Evidence-directed Construction of Complete mRNA Transcriptomes without Genomes.</title>
        <authorList>
            <person name="Gilbert D.G."/>
        </authorList>
    </citation>
    <scope>NUCLEOTIDE SEQUENCE</scope>
</reference>
<evidence type="ECO:0000259" key="5">
    <source>
        <dbReference type="Pfam" id="PF26283"/>
    </source>
</evidence>
<feature type="domain" description="Trs120/TRAPPC9 first Ig-like" evidence="4">
    <location>
        <begin position="667"/>
        <end position="780"/>
    </location>
</feature>
<dbReference type="PANTHER" id="PTHR21512:SF5">
    <property type="entry name" value="TRAFFICKING PROTEIN PARTICLE COMPLEX SUBUNIT 9"/>
    <property type="match status" value="1"/>
</dbReference>
<dbReference type="Pfam" id="PF08626">
    <property type="entry name" value="TRAPPC9-Trs120"/>
    <property type="match status" value="1"/>
</dbReference>
<dbReference type="Pfam" id="PF26254">
    <property type="entry name" value="Ig_TRAPPC9-Trs120_1st"/>
    <property type="match status" value="1"/>
</dbReference>
<dbReference type="Pfam" id="PF26283">
    <property type="entry name" value="Ig_TRAPPC9-Trs120_4th"/>
    <property type="match status" value="1"/>
</dbReference>